<dbReference type="Proteomes" id="UP000095651">
    <property type="component" value="Unassembled WGS sequence"/>
</dbReference>
<organism evidence="2 5">
    <name type="scientific">Hungatella hathewayi</name>
    <dbReference type="NCBI Taxonomy" id="154046"/>
    <lineage>
        <taxon>Bacteria</taxon>
        <taxon>Bacillati</taxon>
        <taxon>Bacillota</taxon>
        <taxon>Clostridia</taxon>
        <taxon>Lachnospirales</taxon>
        <taxon>Lachnospiraceae</taxon>
        <taxon>Hungatella</taxon>
    </lineage>
</organism>
<dbReference type="SUPFAM" id="SSF53697">
    <property type="entry name" value="SIS domain"/>
    <property type="match status" value="1"/>
</dbReference>
<evidence type="ECO:0000259" key="1">
    <source>
        <dbReference type="PROSITE" id="PS51464"/>
    </source>
</evidence>
<evidence type="ECO:0000313" key="4">
    <source>
        <dbReference type="EMBL" id="RGL95260.1"/>
    </source>
</evidence>
<dbReference type="InterPro" id="IPR035490">
    <property type="entry name" value="GlmS/FrlB_SIS"/>
</dbReference>
<dbReference type="EMBL" id="QSON01000024">
    <property type="protein sequence ID" value="RGI96337.1"/>
    <property type="molecule type" value="Genomic_DNA"/>
</dbReference>
<reference evidence="6 7" key="2">
    <citation type="submission" date="2018-08" db="EMBL/GenBank/DDBJ databases">
        <title>A genome reference for cultivated species of the human gut microbiota.</title>
        <authorList>
            <person name="Zou Y."/>
            <person name="Xue W."/>
            <person name="Luo G."/>
        </authorList>
    </citation>
    <scope>NUCLEOTIDE SEQUENCE [LARGE SCALE GENOMIC DNA]</scope>
    <source>
        <strain evidence="4 6">TF05-11AC</strain>
        <strain evidence="3 7">TM09-12</strain>
    </source>
</reference>
<dbReference type="GO" id="GO:0016853">
    <property type="term" value="F:isomerase activity"/>
    <property type="evidence" value="ECO:0007669"/>
    <property type="project" value="UniProtKB-KW"/>
</dbReference>
<dbReference type="PROSITE" id="PS51464">
    <property type="entry name" value="SIS"/>
    <property type="match status" value="1"/>
</dbReference>
<dbReference type="InterPro" id="IPR001347">
    <property type="entry name" value="SIS_dom"/>
</dbReference>
<dbReference type="PANTHER" id="PTHR10937">
    <property type="entry name" value="GLUCOSAMINE--FRUCTOSE-6-PHOSPHATE AMINOTRANSFERASE, ISOMERIZING"/>
    <property type="match status" value="1"/>
</dbReference>
<dbReference type="Pfam" id="PF01380">
    <property type="entry name" value="SIS"/>
    <property type="match status" value="1"/>
</dbReference>
<feature type="domain" description="SIS" evidence="1">
    <location>
        <begin position="12"/>
        <end position="150"/>
    </location>
</feature>
<dbReference type="AlphaFoldDB" id="A0A174MFF7"/>
<evidence type="ECO:0000313" key="2">
    <source>
        <dbReference type="EMBL" id="CUP35082.1"/>
    </source>
</evidence>
<dbReference type="InterPro" id="IPR024713">
    <property type="entry name" value="Fructosamine_deglycase_FrlB"/>
</dbReference>
<evidence type="ECO:0000313" key="7">
    <source>
        <dbReference type="Proteomes" id="UP000263014"/>
    </source>
</evidence>
<dbReference type="Proteomes" id="UP000263014">
    <property type="component" value="Unassembled WGS sequence"/>
</dbReference>
<keyword evidence="2" id="KW-0378">Hydrolase</keyword>
<dbReference type="InterPro" id="IPR035488">
    <property type="entry name" value="FrlB_SIS"/>
</dbReference>
<dbReference type="EC" id="3.5.-.-" evidence="2"/>
<dbReference type="Proteomes" id="UP000261257">
    <property type="component" value="Unassembled WGS sequence"/>
</dbReference>
<accession>A0A174MFF7</accession>
<dbReference type="GO" id="GO:0004360">
    <property type="term" value="F:glutamine-fructose-6-phosphate transaminase (isomerizing) activity"/>
    <property type="evidence" value="ECO:0007669"/>
    <property type="project" value="TreeGrafter"/>
</dbReference>
<protein>
    <submittedName>
        <fullName evidence="3">SIS domain-containing protein</fullName>
    </submittedName>
    <submittedName>
        <fullName evidence="2">Sugar isomerase (SIS)</fullName>
        <ecNumber evidence="2">3.5.-.-</ecNumber>
    </submittedName>
</protein>
<dbReference type="PIRSF" id="PIRSF009290">
    <property type="entry name" value="FrlB"/>
    <property type="match status" value="1"/>
</dbReference>
<dbReference type="Gene3D" id="3.40.50.12570">
    <property type="match status" value="1"/>
</dbReference>
<dbReference type="EMBL" id="QSSQ01000046">
    <property type="protein sequence ID" value="RGL95260.1"/>
    <property type="molecule type" value="Genomic_DNA"/>
</dbReference>
<dbReference type="Gene3D" id="3.40.50.10490">
    <property type="entry name" value="Glucose-6-phosphate isomerase like protein, domain 1"/>
    <property type="match status" value="1"/>
</dbReference>
<dbReference type="InterPro" id="IPR046348">
    <property type="entry name" value="SIS_dom_sf"/>
</dbReference>
<reference evidence="2 5" key="1">
    <citation type="submission" date="2015-09" db="EMBL/GenBank/DDBJ databases">
        <authorList>
            <consortium name="Pathogen Informatics"/>
        </authorList>
    </citation>
    <scope>NUCLEOTIDE SEQUENCE [LARGE SCALE GENOMIC DNA]</scope>
    <source>
        <strain evidence="2 5">2789STDY5608850</strain>
    </source>
</reference>
<evidence type="ECO:0000313" key="5">
    <source>
        <dbReference type="Proteomes" id="UP000095651"/>
    </source>
</evidence>
<gene>
    <name evidence="2" type="primary">frlB</name>
    <name evidence="4" type="ORF">DXC39_28050</name>
    <name evidence="3" type="ORF">DXD79_29785</name>
    <name evidence="2" type="ORF">ERS852407_05682</name>
</gene>
<dbReference type="GO" id="GO:0006002">
    <property type="term" value="P:fructose 6-phosphate metabolic process"/>
    <property type="evidence" value="ECO:0007669"/>
    <property type="project" value="TreeGrafter"/>
</dbReference>
<keyword evidence="2" id="KW-0413">Isomerase</keyword>
<evidence type="ECO:0000313" key="3">
    <source>
        <dbReference type="EMBL" id="RGI96337.1"/>
    </source>
</evidence>
<dbReference type="CDD" id="cd05009">
    <property type="entry name" value="SIS_GlmS_GlmD_2"/>
    <property type="match status" value="1"/>
</dbReference>
<dbReference type="GO" id="GO:0006487">
    <property type="term" value="P:protein N-linked glycosylation"/>
    <property type="evidence" value="ECO:0007669"/>
    <property type="project" value="TreeGrafter"/>
</dbReference>
<dbReference type="GO" id="GO:0006047">
    <property type="term" value="P:UDP-N-acetylglucosamine metabolic process"/>
    <property type="evidence" value="ECO:0007669"/>
    <property type="project" value="TreeGrafter"/>
</dbReference>
<dbReference type="GO" id="GO:0016787">
    <property type="term" value="F:hydrolase activity"/>
    <property type="evidence" value="ECO:0007669"/>
    <property type="project" value="UniProtKB-KW"/>
</dbReference>
<dbReference type="PANTHER" id="PTHR10937:SF14">
    <property type="entry name" value="FRUCTOSELYSINE 6-PHOSPHATE DEGLYCASE"/>
    <property type="match status" value="1"/>
</dbReference>
<dbReference type="RefSeq" id="WP_055660300.1">
    <property type="nucleotide sequence ID" value="NZ_CABIXC010000026.1"/>
</dbReference>
<dbReference type="GO" id="GO:0097367">
    <property type="term" value="F:carbohydrate derivative binding"/>
    <property type="evidence" value="ECO:0007669"/>
    <property type="project" value="InterPro"/>
</dbReference>
<name>A0A174MFF7_9FIRM</name>
<dbReference type="Gene3D" id="1.10.10.2240">
    <property type="match status" value="1"/>
</dbReference>
<sequence length="325" mass="36614">MRQEHIDQINTAVAAVAAKEVINHFYFVACGGSQAFMMPAQYTFDREISIPASIYSSNEFVHRAPKALGPDSVVITCSHSGNTPETVKATEVAREKGALTIALSHLEDSPLWNAAEYPIHYDWGKEADASDLNKAVLYYLMFSILNAVNPCEKYEKGIASVANLNDAIEKAKAQYADTVKEWGSKYKREQMIYTMGSGACYGEAYSFAICLLMEMQWIHSHAIHSGEYFHGPFEVTDFDVPFIIIEGIGATRPLDERAYNFCQKYSDKIMLVDAETFDMTGIDEEVREYFAPLLAGAVLRSLADAFAYERGHDLSVRRYMWRMEY</sequence>
<proteinExistence type="predicted"/>
<evidence type="ECO:0000313" key="6">
    <source>
        <dbReference type="Proteomes" id="UP000261257"/>
    </source>
</evidence>
<dbReference type="EMBL" id="CYZE01000026">
    <property type="protein sequence ID" value="CUP35082.1"/>
    <property type="molecule type" value="Genomic_DNA"/>
</dbReference>
<dbReference type="CDD" id="cd05710">
    <property type="entry name" value="SIS_1"/>
    <property type="match status" value="1"/>
</dbReference>